<feature type="compositionally biased region" description="Basic and acidic residues" evidence="3">
    <location>
        <begin position="319"/>
        <end position="335"/>
    </location>
</feature>
<dbReference type="InterPro" id="IPR051230">
    <property type="entry name" value="APP-Binding"/>
</dbReference>
<reference evidence="4" key="1">
    <citation type="submission" date="2022-08" db="EMBL/GenBank/DDBJ databases">
        <title>Novel sulphate-reducing endosymbionts in the free-living metamonad Anaeramoeba.</title>
        <authorList>
            <person name="Jerlstrom-Hultqvist J."/>
            <person name="Cepicka I."/>
            <person name="Gallot-Lavallee L."/>
            <person name="Salas-Leiva D."/>
            <person name="Curtis B.A."/>
            <person name="Zahonova K."/>
            <person name="Pipaliya S."/>
            <person name="Dacks J."/>
            <person name="Roger A.J."/>
        </authorList>
    </citation>
    <scope>NUCLEOTIDE SEQUENCE</scope>
    <source>
        <strain evidence="4">Busselton2</strain>
    </source>
</reference>
<evidence type="ECO:0000256" key="1">
    <source>
        <dbReference type="ARBA" id="ARBA00022737"/>
    </source>
</evidence>
<feature type="compositionally biased region" description="Low complexity" evidence="3">
    <location>
        <begin position="1197"/>
        <end position="1220"/>
    </location>
</feature>
<comment type="caution">
    <text evidence="4">The sequence shown here is derived from an EMBL/GenBank/DDBJ whole genome shotgun (WGS) entry which is preliminary data.</text>
</comment>
<feature type="compositionally biased region" description="Polar residues" evidence="3">
    <location>
        <begin position="228"/>
        <end position="238"/>
    </location>
</feature>
<feature type="region of interest" description="Disordered" evidence="3">
    <location>
        <begin position="928"/>
        <end position="991"/>
    </location>
</feature>
<feature type="region of interest" description="Disordered" evidence="3">
    <location>
        <begin position="57"/>
        <end position="178"/>
    </location>
</feature>
<gene>
    <name evidence="4" type="ORF">M0812_28500</name>
</gene>
<sequence>MSRIASVTPSKLSKNINPIDVYSSGDFHIATDSEEICSSSDEDDQLACNYNLKQQKEQIPTKLKLKQPPQSKKGSQKDNLEEDDSDQEDSENWSDFSDRFTSETNSYVLPKTPLSIRNTELQDFDLTSTEENNESDSDEDEDENKDKDEDNSDEDWDNEFDNKEEDPKIKNNFSTPNSLSVVKQSLLNRFKESSSEDEEDEDNWFLPSPKSTETKQDPIESTKKTQKKLNQFQESSSCEDVLDFDFSNSDQDGNSDSEGENKQKENEKVNKLLQFQDSESSSEEIWDFDLSPKESSPKIANLIKNKKNFQEEMIINNKLKIEENEKQPEKQKQEQEQDDEEEEEEDWDAEFENEEEISETNGSKKNEPICRKSNYFKILKSVMKQMENEEPESPNDFPSEWKLFKKKEKESKKKQQKIQKYNNYYSAKFQNGKEFHDWIQNLIEKHSEQSIARIKKTLKRGYTLAKLPTNNNISGKGTEILEWSFVTYEFINNLIDKNGKKSSIRSKKVLKEYFTRLNKLPNIQNYKEKGLLFEISFSILRKHLQYTGLYPNPFFIDILLKLFPEQELRIDLLLAEAESHCYMLPTIDSFQELIIRFLEIDSKAESLKTSLQNKKKEDQNEKSKEDEASKHGELTRQEINFIQLSSLVSLHFHSIGYSPITIENRLDNTEFRSKWIKYNNNLFNGIFELILNLKTISVNRSEISLNESKRLKEINTLLRDQKNYKGAKLDFTLLKSKIDYILGLSEILNRNYKISRKYFLKSLHRLDQIPKLIQSKLNPNNNKNKQYNWYPIFTNFSRNILIKLSESLENEINDWKEEDNLNKKKLKKFFYLILDLLYQIQTFNNSNCNESFLKDLAQKCSKHGSWKQSLRYYLLLLSKFSNQKKRINEFYYLLKIIFNMLREKGKFNLAEIFIKEVCSFLTPFNDNGNDGGGSDENMGDGNDGDDDESEGNDRSENTKKKNRESNGKGNKGQGKQKKKYNNRYSRNYNSITNTPTSMGLSAFFNGPVNFLSGKNSMKKIKKQNTKKNKKDYFTLSRRKSEQFLNQSPTFHLNKASHQQISLTSHYLSIQLKLGKIFLQSLDIERAIVLFQDLLETKLLNRYRSKIHFLLGKCYYKKNWFSNSLNHLIEYENIEMKFSNFNKNLNRTPSSPSFISHNRSFSSIGFQSNSPIIKKIRTRRKSTSKKKTPINSPITKINSMGSNNNKNNNNKNNSNHSVNNSNKKKRTRRSFLSGVFDSNNSKSNSSKKGKGNSKRNQKNEKLINEQTSINNLKKNKYRFFNFKHIDGLIYSFDLSTQNWEEIYKYINFFKLKCKIYLSLKQYADCLLLLESIITILDSQVKNKKNRQLAELYYLRGKVFEKLLLERNNKKFPLIFHNKHSNNNNGNNNFNQNDYQMKNSPLNNKTKTPTSNSKKINHLNSSTSKNNSHLIHNRNLFHLEFPKSNFNQITLNSIQEIINHSLISFTKAFNFFHSLGDDYRLIKSRSRLISLLLNYLFPRIVFLGKDWIDVAKLPNLNNIAQDQLTKTLPKIFKEFEKREKERDKRSNLNNSQANNSNKNVIKINLDRIAKWMEIKKDPRNQNLQIISPKYLETKISLDMSIAANLVSPILLLNCMLNYAELKYLEQNYELSCSTWIEAKNLFFKLFMNGTNCSLSEKAPYYWLIKVFNILKRLTRLLFCYDVEFINKSNLIVFDSYISLQQNLKIAFNRPIDSLNSIVGLYTFNNINNQINDTQGKEGKKKKKKSNFRFHTDHINSDKDKDRDRNNHHNHNHNHHLINTKNNLPLISNFEEVNLLWRKSLNDLYNNNQIEFISFRKIINYLQLNNSEIININNNNNSGNNKKKTQKNKQISSLNFIKYLQMEKSDEKIWSKLSQLKLNITRYLQSKMDHKTLKKNNKNIIKKIFKTNVSSNNDLFLENLLKKYKKISHKRLERKKKKKNKKTESKYWFKNDYLKFKNLIKIEPSFQKIMYMVLIDGFLLSYVPEKMNRKIRFFGKGNLVLNDNQTNNQITLLANLKEDHSGIDGESIKLKLPKFKFDVPESKKLKIKITSNDKQSNHKKMKQELNSTNERLRKITLREEHISKRIKRKSGNFKTNKPNGAQNRRSQNLNNHRREFTFYEILMIDEKKQKLISNINKTNSNYIFKTIVKPMDQSRPIKFTERIQNSKINSNSIYYLQSLINPKIKSKSKSNNKFNLNIQKALKSEINLAPTENEDNDGLDLLTDMSLQLNTFNNNNDDDGDGDGGGDDDDDDYEDEKYGEDDNDHYGVSGDKNKDDDDDDDDGDGKEKKTKIKKLFNTILTNNKNKESKDKKELPIIMITNVPLQILDWTTIFKYKSYNALSINSLLLSQAKLCTNVEEKCFKKPKFFCFANTCSNENVKNSQLSQNQKNNLIIKHTFSQLNHKTRKQKKNKPILNNNLIERSFFNTTRKYSNSLISNKYFKAITFIEMNTFQSQPLKLNYLLHSNIRTRNEFPVLLLSFSDMFHFNYSLFDLLFKNTNTSFVVIQEDKFKDVVKKLLKYFEKFSNKKNISKLGSQFLLDTIQILRNEFKIPIYLWNVPLNF</sequence>
<feature type="compositionally biased region" description="Basic and acidic residues" evidence="3">
    <location>
        <begin position="259"/>
        <end position="270"/>
    </location>
</feature>
<dbReference type="GO" id="GO:0005737">
    <property type="term" value="C:cytoplasm"/>
    <property type="evidence" value="ECO:0007669"/>
    <property type="project" value="TreeGrafter"/>
</dbReference>
<feature type="region of interest" description="Disordered" evidence="3">
    <location>
        <begin position="2227"/>
        <end position="2284"/>
    </location>
</feature>
<organism evidence="4 5">
    <name type="scientific">Anaeramoeba flamelloides</name>
    <dbReference type="NCBI Taxonomy" id="1746091"/>
    <lineage>
        <taxon>Eukaryota</taxon>
        <taxon>Metamonada</taxon>
        <taxon>Anaeramoebidae</taxon>
        <taxon>Anaeramoeba</taxon>
    </lineage>
</organism>
<feature type="compositionally biased region" description="Basic and acidic residues" evidence="3">
    <location>
        <begin position="212"/>
        <end position="223"/>
    </location>
</feature>
<feature type="region of interest" description="Disordered" evidence="3">
    <location>
        <begin position="1171"/>
        <end position="1264"/>
    </location>
</feature>
<feature type="coiled-coil region" evidence="2">
    <location>
        <begin position="2048"/>
        <end position="2075"/>
    </location>
</feature>
<keyword evidence="1" id="KW-0677">Repeat</keyword>
<dbReference type="PANTHER" id="PTHR12345:SF16">
    <property type="entry name" value="X11L, ISOFORM F-RELATED"/>
    <property type="match status" value="1"/>
</dbReference>
<feature type="compositionally biased region" description="Basic residues" evidence="3">
    <location>
        <begin position="1736"/>
        <end position="1745"/>
    </location>
</feature>
<dbReference type="SUPFAM" id="SSF48452">
    <property type="entry name" value="TPR-like"/>
    <property type="match status" value="1"/>
</dbReference>
<dbReference type="InterPro" id="IPR011990">
    <property type="entry name" value="TPR-like_helical_dom_sf"/>
</dbReference>
<feature type="compositionally biased region" description="Acidic residues" evidence="3">
    <location>
        <begin position="80"/>
        <end position="92"/>
    </location>
</feature>
<feature type="region of interest" description="Disordered" evidence="3">
    <location>
        <begin position="190"/>
        <end position="298"/>
    </location>
</feature>
<feature type="compositionally biased region" description="Basic residues" evidence="3">
    <location>
        <begin position="1173"/>
        <end position="1187"/>
    </location>
</feature>
<feature type="region of interest" description="Disordered" evidence="3">
    <location>
        <begin position="319"/>
        <end position="366"/>
    </location>
</feature>
<feature type="compositionally biased region" description="Basic and acidic residues" evidence="3">
    <location>
        <begin position="951"/>
        <end position="966"/>
    </location>
</feature>
<evidence type="ECO:0000313" key="4">
    <source>
        <dbReference type="EMBL" id="KAJ3426053.1"/>
    </source>
</evidence>
<feature type="compositionally biased region" description="Acidic residues" evidence="3">
    <location>
        <begin position="336"/>
        <end position="358"/>
    </location>
</feature>
<feature type="compositionally biased region" description="Basic and acidic residues" evidence="3">
    <location>
        <begin position="1747"/>
        <end position="1764"/>
    </location>
</feature>
<feature type="compositionally biased region" description="Basic and acidic residues" evidence="3">
    <location>
        <begin position="614"/>
        <end position="631"/>
    </location>
</feature>
<dbReference type="EMBL" id="JANTQA010000070">
    <property type="protein sequence ID" value="KAJ3426053.1"/>
    <property type="molecule type" value="Genomic_DNA"/>
</dbReference>
<feature type="compositionally biased region" description="Acidic residues" evidence="3">
    <location>
        <begin position="131"/>
        <end position="164"/>
    </location>
</feature>
<feature type="compositionally biased region" description="Basic residues" evidence="3">
    <location>
        <begin position="1765"/>
        <end position="1774"/>
    </location>
</feature>
<proteinExistence type="predicted"/>
<feature type="compositionally biased region" description="Acidic residues" evidence="3">
    <location>
        <begin position="2233"/>
        <end position="2260"/>
    </location>
</feature>
<feature type="region of interest" description="Disordered" evidence="3">
    <location>
        <begin position="1381"/>
        <end position="1422"/>
    </location>
</feature>
<dbReference type="Proteomes" id="UP001146793">
    <property type="component" value="Unassembled WGS sequence"/>
</dbReference>
<feature type="region of interest" description="Disordered" evidence="3">
    <location>
        <begin position="610"/>
        <end position="631"/>
    </location>
</feature>
<feature type="compositionally biased region" description="Basic residues" evidence="3">
    <location>
        <begin position="1244"/>
        <end position="1255"/>
    </location>
</feature>
<feature type="compositionally biased region" description="Low complexity" evidence="3">
    <location>
        <begin position="1381"/>
        <end position="1391"/>
    </location>
</feature>
<evidence type="ECO:0000256" key="3">
    <source>
        <dbReference type="SAM" id="MobiDB-lite"/>
    </source>
</evidence>
<feature type="compositionally biased region" description="Low complexity" evidence="3">
    <location>
        <begin position="1401"/>
        <end position="1412"/>
    </location>
</feature>
<keyword evidence="2" id="KW-0175">Coiled coil</keyword>
<feature type="region of interest" description="Disordered" evidence="3">
    <location>
        <begin position="2083"/>
        <end position="2103"/>
    </location>
</feature>
<dbReference type="GO" id="GO:0005886">
    <property type="term" value="C:plasma membrane"/>
    <property type="evidence" value="ECO:0007669"/>
    <property type="project" value="TreeGrafter"/>
</dbReference>
<feature type="compositionally biased region" description="Polar residues" evidence="3">
    <location>
        <begin position="115"/>
        <end position="129"/>
    </location>
</feature>
<protein>
    <submittedName>
        <fullName evidence="4">Myb-like protein x</fullName>
    </submittedName>
</protein>
<feature type="region of interest" description="Disordered" evidence="3">
    <location>
        <begin position="1729"/>
        <end position="1774"/>
    </location>
</feature>
<evidence type="ECO:0000313" key="5">
    <source>
        <dbReference type="Proteomes" id="UP001146793"/>
    </source>
</evidence>
<name>A0AAV7Y8A7_9EUKA</name>
<dbReference type="PANTHER" id="PTHR12345">
    <property type="entry name" value="SYNTENIN RELATED"/>
    <property type="match status" value="1"/>
</dbReference>
<evidence type="ECO:0000256" key="2">
    <source>
        <dbReference type="SAM" id="Coils"/>
    </source>
</evidence>
<accession>A0AAV7Y8A7</accession>
<feature type="compositionally biased region" description="Polar residues" evidence="3">
    <location>
        <begin position="2089"/>
        <end position="2103"/>
    </location>
</feature>